<dbReference type="Proteomes" id="UP000633263">
    <property type="component" value="Unassembled WGS sequence"/>
</dbReference>
<accession>A0ABQ2CNH3</accession>
<feature type="chain" id="PRO_5046615084" description="Adhesin" evidence="1">
    <location>
        <begin position="21"/>
        <end position="186"/>
    </location>
</feature>
<keyword evidence="3" id="KW-1185">Reference proteome</keyword>
<protein>
    <recommendedName>
        <fullName evidence="4">Adhesin</fullName>
    </recommendedName>
</protein>
<evidence type="ECO:0008006" key="4">
    <source>
        <dbReference type="Google" id="ProtNLM"/>
    </source>
</evidence>
<keyword evidence="1" id="KW-0732">Signal</keyword>
<comment type="caution">
    <text evidence="2">The sequence shown here is derived from an EMBL/GenBank/DDBJ whole genome shotgun (WGS) entry which is preliminary data.</text>
</comment>
<evidence type="ECO:0000313" key="2">
    <source>
        <dbReference type="EMBL" id="GGI95411.1"/>
    </source>
</evidence>
<feature type="signal peptide" evidence="1">
    <location>
        <begin position="1"/>
        <end position="20"/>
    </location>
</feature>
<name>A0ABQ2CNH3_9GAMM</name>
<organism evidence="2 3">
    <name type="scientific">Halopseudomonas pertucinogena</name>
    <dbReference type="NCBI Taxonomy" id="86175"/>
    <lineage>
        <taxon>Bacteria</taxon>
        <taxon>Pseudomonadati</taxon>
        <taxon>Pseudomonadota</taxon>
        <taxon>Gammaproteobacteria</taxon>
        <taxon>Pseudomonadales</taxon>
        <taxon>Pseudomonadaceae</taxon>
        <taxon>Halopseudomonas</taxon>
    </lineage>
</organism>
<dbReference type="RefSeq" id="WP_188635445.1">
    <property type="nucleotide sequence ID" value="NZ_BMNN01000001.1"/>
</dbReference>
<evidence type="ECO:0000256" key="1">
    <source>
        <dbReference type="SAM" id="SignalP"/>
    </source>
</evidence>
<sequence length="186" mass="19128">MGLRHLLIICSLLCCLPAMADNAVIDSSGAGYQGNLMLNQAAGDAHQQANARAVAPGDMPRINVRQERDGVPAARGTSAIQASIQGDAFSGGSGVLGVNQSAGAANQQINGFRIGAGVRPESLDDSSLAQAAALSPQNSAEPPLTGDRRVEIDDRAFSDSRGVVQLNQAAGVGNRMVNNLGIRILE</sequence>
<reference evidence="3" key="1">
    <citation type="journal article" date="2019" name="Int. J. Syst. Evol. Microbiol.">
        <title>The Global Catalogue of Microorganisms (GCM) 10K type strain sequencing project: providing services to taxonomists for standard genome sequencing and annotation.</title>
        <authorList>
            <consortium name="The Broad Institute Genomics Platform"/>
            <consortium name="The Broad Institute Genome Sequencing Center for Infectious Disease"/>
            <person name="Wu L."/>
            <person name="Ma J."/>
        </authorList>
    </citation>
    <scope>NUCLEOTIDE SEQUENCE [LARGE SCALE GENOMIC DNA]</scope>
    <source>
        <strain evidence="3">JCM 11590</strain>
    </source>
</reference>
<proteinExistence type="predicted"/>
<evidence type="ECO:0000313" key="3">
    <source>
        <dbReference type="Proteomes" id="UP000633263"/>
    </source>
</evidence>
<dbReference type="EMBL" id="BMNN01000001">
    <property type="protein sequence ID" value="GGI95411.1"/>
    <property type="molecule type" value="Genomic_DNA"/>
</dbReference>
<gene>
    <name evidence="2" type="ORF">GCM10009083_09920</name>
</gene>